<gene>
    <name evidence="1" type="ORF">DPMN_073047</name>
</gene>
<name>A0A9D4BYF6_DREPO</name>
<reference evidence="1" key="1">
    <citation type="journal article" date="2019" name="bioRxiv">
        <title>The Genome of the Zebra Mussel, Dreissena polymorpha: A Resource for Invasive Species Research.</title>
        <authorList>
            <person name="McCartney M.A."/>
            <person name="Auch B."/>
            <person name="Kono T."/>
            <person name="Mallez S."/>
            <person name="Zhang Y."/>
            <person name="Obille A."/>
            <person name="Becker A."/>
            <person name="Abrahante J.E."/>
            <person name="Garbe J."/>
            <person name="Badalamenti J.P."/>
            <person name="Herman A."/>
            <person name="Mangelson H."/>
            <person name="Liachko I."/>
            <person name="Sullivan S."/>
            <person name="Sone E.D."/>
            <person name="Koren S."/>
            <person name="Silverstein K.A.T."/>
            <person name="Beckman K.B."/>
            <person name="Gohl D.M."/>
        </authorList>
    </citation>
    <scope>NUCLEOTIDE SEQUENCE</scope>
    <source>
        <strain evidence="1">Duluth1</strain>
        <tissue evidence="1">Whole animal</tissue>
    </source>
</reference>
<dbReference type="Proteomes" id="UP000828390">
    <property type="component" value="Unassembled WGS sequence"/>
</dbReference>
<accession>A0A9D4BYF6</accession>
<dbReference type="EMBL" id="JAIWYP010000014">
    <property type="protein sequence ID" value="KAH3713260.1"/>
    <property type="molecule type" value="Genomic_DNA"/>
</dbReference>
<evidence type="ECO:0000313" key="2">
    <source>
        <dbReference type="Proteomes" id="UP000828390"/>
    </source>
</evidence>
<evidence type="ECO:0000313" key="1">
    <source>
        <dbReference type="EMBL" id="KAH3713260.1"/>
    </source>
</evidence>
<organism evidence="1 2">
    <name type="scientific">Dreissena polymorpha</name>
    <name type="common">Zebra mussel</name>
    <name type="synonym">Mytilus polymorpha</name>
    <dbReference type="NCBI Taxonomy" id="45954"/>
    <lineage>
        <taxon>Eukaryota</taxon>
        <taxon>Metazoa</taxon>
        <taxon>Spiralia</taxon>
        <taxon>Lophotrochozoa</taxon>
        <taxon>Mollusca</taxon>
        <taxon>Bivalvia</taxon>
        <taxon>Autobranchia</taxon>
        <taxon>Heteroconchia</taxon>
        <taxon>Euheterodonta</taxon>
        <taxon>Imparidentia</taxon>
        <taxon>Neoheterodontei</taxon>
        <taxon>Myida</taxon>
        <taxon>Dreissenoidea</taxon>
        <taxon>Dreissenidae</taxon>
        <taxon>Dreissena</taxon>
    </lineage>
</organism>
<keyword evidence="2" id="KW-1185">Reference proteome</keyword>
<dbReference type="AlphaFoldDB" id="A0A9D4BYF6"/>
<protein>
    <submittedName>
        <fullName evidence="1">Uncharacterized protein</fullName>
    </submittedName>
</protein>
<reference evidence="1" key="2">
    <citation type="submission" date="2020-11" db="EMBL/GenBank/DDBJ databases">
        <authorList>
            <person name="McCartney M.A."/>
            <person name="Auch B."/>
            <person name="Kono T."/>
            <person name="Mallez S."/>
            <person name="Becker A."/>
            <person name="Gohl D.M."/>
            <person name="Silverstein K.A.T."/>
            <person name="Koren S."/>
            <person name="Bechman K.B."/>
            <person name="Herman A."/>
            <person name="Abrahante J.E."/>
            <person name="Garbe J."/>
        </authorList>
    </citation>
    <scope>NUCLEOTIDE SEQUENCE</scope>
    <source>
        <strain evidence="1">Duluth1</strain>
        <tissue evidence="1">Whole animal</tissue>
    </source>
</reference>
<comment type="caution">
    <text evidence="1">The sequence shown here is derived from an EMBL/GenBank/DDBJ whole genome shotgun (WGS) entry which is preliminary data.</text>
</comment>
<proteinExistence type="predicted"/>
<sequence>MERRTKLETLCETRWAARADAIFTFKASFGTAVPTLEDIAQHNDAKAGAYKAAIT</sequence>